<comment type="caution">
    <text evidence="2">The sequence shown here is derived from an EMBL/GenBank/DDBJ whole genome shotgun (WGS) entry which is preliminary data.</text>
</comment>
<proteinExistence type="predicted"/>
<organism evidence="2 3">
    <name type="scientific">Algivirga pacifica</name>
    <dbReference type="NCBI Taxonomy" id="1162670"/>
    <lineage>
        <taxon>Bacteria</taxon>
        <taxon>Pseudomonadati</taxon>
        <taxon>Bacteroidota</taxon>
        <taxon>Cytophagia</taxon>
        <taxon>Cytophagales</taxon>
        <taxon>Flammeovirgaceae</taxon>
        <taxon>Algivirga</taxon>
    </lineage>
</organism>
<gene>
    <name evidence="2" type="ORF">GCM10023331_11910</name>
</gene>
<feature type="signal peptide" evidence="1">
    <location>
        <begin position="1"/>
        <end position="19"/>
    </location>
</feature>
<accession>A0ABP9D645</accession>
<dbReference type="RefSeq" id="WP_345370042.1">
    <property type="nucleotide sequence ID" value="NZ_BAABJX010000020.1"/>
</dbReference>
<keyword evidence="3" id="KW-1185">Reference proteome</keyword>
<sequence length="172" mass="19943">MRYLSLLTAFLLLHFSAYTQVKESYPRSDVVEQLIQEIQTPQTFAYPLPPTEDWAVSDTLNDFQFSSAAYSVRGIATAEVSSEVSMIEMSEELKPYYEQANEVGEQVEEIKNEKYITPYTTVTPNFEFRKEYEVIGKYSTYYSDGNFIYINGTNRIYSDKEVPPFRMATITF</sequence>
<dbReference type="Proteomes" id="UP001500298">
    <property type="component" value="Unassembled WGS sequence"/>
</dbReference>
<keyword evidence="1" id="KW-0732">Signal</keyword>
<evidence type="ECO:0000256" key="1">
    <source>
        <dbReference type="SAM" id="SignalP"/>
    </source>
</evidence>
<feature type="chain" id="PRO_5047364259" evidence="1">
    <location>
        <begin position="20"/>
        <end position="172"/>
    </location>
</feature>
<reference evidence="3" key="1">
    <citation type="journal article" date="2019" name="Int. J. Syst. Evol. Microbiol.">
        <title>The Global Catalogue of Microorganisms (GCM) 10K type strain sequencing project: providing services to taxonomists for standard genome sequencing and annotation.</title>
        <authorList>
            <consortium name="The Broad Institute Genomics Platform"/>
            <consortium name="The Broad Institute Genome Sequencing Center for Infectious Disease"/>
            <person name="Wu L."/>
            <person name="Ma J."/>
        </authorList>
    </citation>
    <scope>NUCLEOTIDE SEQUENCE [LARGE SCALE GENOMIC DNA]</scope>
    <source>
        <strain evidence="3">JCM 18326</strain>
    </source>
</reference>
<evidence type="ECO:0000313" key="2">
    <source>
        <dbReference type="EMBL" id="GAA4828478.1"/>
    </source>
</evidence>
<dbReference type="EMBL" id="BAABJX010000020">
    <property type="protein sequence ID" value="GAA4828478.1"/>
    <property type="molecule type" value="Genomic_DNA"/>
</dbReference>
<protein>
    <submittedName>
        <fullName evidence="2">Uncharacterized protein</fullName>
    </submittedName>
</protein>
<evidence type="ECO:0000313" key="3">
    <source>
        <dbReference type="Proteomes" id="UP001500298"/>
    </source>
</evidence>
<name>A0ABP9D645_9BACT</name>